<dbReference type="Pfam" id="PF13620">
    <property type="entry name" value="CarboxypepD_reg"/>
    <property type="match status" value="1"/>
</dbReference>
<dbReference type="STRING" id="1184151.AW736_09650"/>
<evidence type="ECO:0000313" key="12">
    <source>
        <dbReference type="EMBL" id="OAM90043.1"/>
    </source>
</evidence>
<feature type="domain" description="TonB-dependent receptor-like beta-barrel" evidence="10">
    <location>
        <begin position="413"/>
        <end position="898"/>
    </location>
</feature>
<evidence type="ECO:0000259" key="11">
    <source>
        <dbReference type="Pfam" id="PF07715"/>
    </source>
</evidence>
<proteinExistence type="inferred from homology"/>
<dbReference type="Gene3D" id="2.170.130.10">
    <property type="entry name" value="TonB-dependent receptor, plug domain"/>
    <property type="match status" value="1"/>
</dbReference>
<dbReference type="RefSeq" id="WP_334319262.1">
    <property type="nucleotide sequence ID" value="NZ_CP109796.1"/>
</dbReference>
<dbReference type="NCBIfam" id="TIGR01782">
    <property type="entry name" value="TonB-Xanth-Caul"/>
    <property type="match status" value="1"/>
</dbReference>
<evidence type="ECO:0000256" key="6">
    <source>
        <dbReference type="ARBA" id="ARBA00023136"/>
    </source>
</evidence>
<keyword evidence="4 8" id="KW-0812">Transmembrane</keyword>
<organism evidence="12 13">
    <name type="scientific">Termitidicoccus mucosus</name>
    <dbReference type="NCBI Taxonomy" id="1184151"/>
    <lineage>
        <taxon>Bacteria</taxon>
        <taxon>Pseudomonadati</taxon>
        <taxon>Verrucomicrobiota</taxon>
        <taxon>Opitutia</taxon>
        <taxon>Opitutales</taxon>
        <taxon>Opitutaceae</taxon>
        <taxon>Termitidicoccus</taxon>
    </lineage>
</organism>
<keyword evidence="3 8" id="KW-1134">Transmembrane beta strand</keyword>
<dbReference type="PROSITE" id="PS52016">
    <property type="entry name" value="TONB_DEPENDENT_REC_3"/>
    <property type="match status" value="1"/>
</dbReference>
<gene>
    <name evidence="12" type="ORF">AW736_09650</name>
</gene>
<evidence type="ECO:0000256" key="5">
    <source>
        <dbReference type="ARBA" id="ARBA00023077"/>
    </source>
</evidence>
<keyword evidence="6 8" id="KW-0472">Membrane</keyword>
<evidence type="ECO:0000313" key="13">
    <source>
        <dbReference type="Proteomes" id="UP000078486"/>
    </source>
</evidence>
<dbReference type="PANTHER" id="PTHR40980">
    <property type="entry name" value="PLUG DOMAIN-CONTAINING PROTEIN"/>
    <property type="match status" value="1"/>
</dbReference>
<dbReference type="InterPro" id="IPR012910">
    <property type="entry name" value="Plug_dom"/>
</dbReference>
<evidence type="ECO:0000256" key="3">
    <source>
        <dbReference type="ARBA" id="ARBA00022452"/>
    </source>
</evidence>
<comment type="caution">
    <text evidence="12">The sequence shown here is derived from an EMBL/GenBank/DDBJ whole genome shotgun (WGS) entry which is preliminary data.</text>
</comment>
<dbReference type="InterPro" id="IPR008969">
    <property type="entry name" value="CarboxyPept-like_regulatory"/>
</dbReference>
<protein>
    <recommendedName>
        <fullName evidence="14">TonB-dependent receptor</fullName>
    </recommendedName>
</protein>
<dbReference type="InterPro" id="IPR010104">
    <property type="entry name" value="TonB_rcpt_bac"/>
</dbReference>
<dbReference type="Pfam" id="PF00593">
    <property type="entry name" value="TonB_dep_Rec_b-barrel"/>
    <property type="match status" value="1"/>
</dbReference>
<evidence type="ECO:0000256" key="4">
    <source>
        <dbReference type="ARBA" id="ARBA00022692"/>
    </source>
</evidence>
<evidence type="ECO:0000256" key="8">
    <source>
        <dbReference type="PROSITE-ProRule" id="PRU01360"/>
    </source>
</evidence>
<evidence type="ECO:0000256" key="9">
    <source>
        <dbReference type="RuleBase" id="RU003357"/>
    </source>
</evidence>
<dbReference type="EMBL" id="LRRQ01000075">
    <property type="protein sequence ID" value="OAM90043.1"/>
    <property type="molecule type" value="Genomic_DNA"/>
</dbReference>
<dbReference type="AlphaFoldDB" id="A0A178IJI9"/>
<dbReference type="GO" id="GO:0009279">
    <property type="term" value="C:cell outer membrane"/>
    <property type="evidence" value="ECO:0007669"/>
    <property type="project" value="UniProtKB-SubCell"/>
</dbReference>
<dbReference type="Gene3D" id="2.40.170.20">
    <property type="entry name" value="TonB-dependent receptor, beta-barrel domain"/>
    <property type="match status" value="1"/>
</dbReference>
<dbReference type="InterPro" id="IPR036942">
    <property type="entry name" value="Beta-barrel_TonB_sf"/>
</dbReference>
<reference evidence="12 13" key="1">
    <citation type="submission" date="2016-01" db="EMBL/GenBank/DDBJ databases">
        <title>High potential of lignocellulose degradation of a new Verrucomicrobia species.</title>
        <authorList>
            <person name="Wang Y."/>
            <person name="Shi Y."/>
            <person name="Qiu Z."/>
            <person name="Liu S."/>
            <person name="Yang H."/>
        </authorList>
    </citation>
    <scope>NUCLEOTIDE SEQUENCE [LARGE SCALE GENOMIC DNA]</scope>
    <source>
        <strain evidence="12 13">TSB47</strain>
    </source>
</reference>
<evidence type="ECO:0008006" key="14">
    <source>
        <dbReference type="Google" id="ProtNLM"/>
    </source>
</evidence>
<sequence>MAGVVTDQSGNYIQGAEVRVAGASTITDREGQFRVEGVPPGSYRVAVDYLGYQSASADVNVAADVTVSVPFVLKSDIIMLDAFKVESIRVGQSRAINQQRAASSIMNVISSDAIGNLPDRTVGEALGRLPGVNVVDDSYASIRGTAAQYNAVQLDGDRLTSAGESTQASQTNGDNRAVDLSMIPAEIVGGIEVIKALTPDRDADSFGGIINLVTRSAFDLKERSINGKFEYIYNAYDSKTGFATSLTYMDVLNQARTLGLSASITYRKEKRSSDKYEFTYYPADSIPFQTGTTDAIGDQAMEQYDTRFNFDDITKLGVNVNLDWKVFPTTELHFRTFYEGNDNDNGRYRNRARALQRYNAASTAQYEYGAQVRFSNNYEDGYTNRDTLRLGIEGKTTLPFGVLEYGVRYGDATSKGGFDRYIFEFPSNTERRAYDWSLDRSNPQYPIFAMTHRSTGENGLFHNLADRKLSSIRFNRGKDDETDLSGNVDYTFPVNLGQQRVDIKTGLKYRGKDRHSRPSIRDYMPNSTINYSEFSIASEPRDLIEGSLASMGPYVSMQEVLDRYYSNPSGWTGDTTGGEILRMEARKYDVSEDILAGYAMGTTKFGRLEVIAGLRWEQTKTSYTWLADPNGPSSGDNSYGRLYPSILLNYRITPNLVLRGAYTNTLARPNYGELVPYRVDNDTQADSGMGGTSPDDYTGTTKIFLGNADLKAQQSQNIDLSIEYYIQPSGVLSAAFFHKDLADVIYRSQWMDPDPVSNTIYFQDRNGSNGKVNGIEFSWQQVFTFLPGPLDGLGINANVTFTDGHSTLEELVPGTTDQYRPLKVDFLPEQPKRVYNVQLWWEKYGFTARVAMNHVADFVRTTGGLTNMSINYPATRWDVSLSYRVTKNFTIYLEGRNLTEEVTGWYASTPNRPESYSFNGRTISGGVKFRF</sequence>
<evidence type="ECO:0000256" key="7">
    <source>
        <dbReference type="ARBA" id="ARBA00023237"/>
    </source>
</evidence>
<keyword evidence="5 9" id="KW-0798">TonB box</keyword>
<comment type="similarity">
    <text evidence="8 9">Belongs to the TonB-dependent receptor family.</text>
</comment>
<evidence type="ECO:0000256" key="2">
    <source>
        <dbReference type="ARBA" id="ARBA00022448"/>
    </source>
</evidence>
<dbReference type="SUPFAM" id="SSF56935">
    <property type="entry name" value="Porins"/>
    <property type="match status" value="1"/>
</dbReference>
<name>A0A178IJI9_9BACT</name>
<keyword evidence="7 8" id="KW-0998">Cell outer membrane</keyword>
<evidence type="ECO:0000259" key="10">
    <source>
        <dbReference type="Pfam" id="PF00593"/>
    </source>
</evidence>
<comment type="subcellular location">
    <subcellularLocation>
        <location evidence="1 8">Cell outer membrane</location>
        <topology evidence="1 8">Multi-pass membrane protein</topology>
    </subcellularLocation>
</comment>
<dbReference type="Proteomes" id="UP000078486">
    <property type="component" value="Unassembled WGS sequence"/>
</dbReference>
<accession>A0A178IJI9</accession>
<dbReference type="InterPro" id="IPR039426">
    <property type="entry name" value="TonB-dep_rcpt-like"/>
</dbReference>
<dbReference type="SUPFAM" id="SSF49464">
    <property type="entry name" value="Carboxypeptidase regulatory domain-like"/>
    <property type="match status" value="1"/>
</dbReference>
<dbReference type="PANTHER" id="PTHR40980:SF4">
    <property type="entry name" value="TONB-DEPENDENT RECEPTOR-LIKE BETA-BARREL DOMAIN-CONTAINING PROTEIN"/>
    <property type="match status" value="1"/>
</dbReference>
<dbReference type="Gene3D" id="2.60.40.1120">
    <property type="entry name" value="Carboxypeptidase-like, regulatory domain"/>
    <property type="match status" value="1"/>
</dbReference>
<feature type="domain" description="TonB-dependent receptor plug" evidence="11">
    <location>
        <begin position="99"/>
        <end position="208"/>
    </location>
</feature>
<keyword evidence="13" id="KW-1185">Reference proteome</keyword>
<dbReference type="InterPro" id="IPR000531">
    <property type="entry name" value="Beta-barrel_TonB"/>
</dbReference>
<keyword evidence="2 8" id="KW-0813">Transport</keyword>
<dbReference type="CDD" id="cd01347">
    <property type="entry name" value="ligand_gated_channel"/>
    <property type="match status" value="1"/>
</dbReference>
<dbReference type="InterPro" id="IPR037066">
    <property type="entry name" value="Plug_dom_sf"/>
</dbReference>
<dbReference type="Pfam" id="PF07715">
    <property type="entry name" value="Plug"/>
    <property type="match status" value="1"/>
</dbReference>
<evidence type="ECO:0000256" key="1">
    <source>
        <dbReference type="ARBA" id="ARBA00004571"/>
    </source>
</evidence>